<evidence type="ECO:0000313" key="2">
    <source>
        <dbReference type="EMBL" id="SQC11606.1"/>
    </source>
</evidence>
<sequence>MKRFFKPDLEHSSRRTLLLFALAWNFVALAAAIGVAGLGIYLINRWMGA</sequence>
<dbReference type="EMBL" id="UASO01000003">
    <property type="protein sequence ID" value="SQC11606.1"/>
    <property type="molecule type" value="Genomic_DNA"/>
</dbReference>
<keyword evidence="1" id="KW-0812">Transmembrane</keyword>
<organism evidence="2 3">
    <name type="scientific">Klebsiella pneumoniae</name>
    <dbReference type="NCBI Taxonomy" id="573"/>
    <lineage>
        <taxon>Bacteria</taxon>
        <taxon>Pseudomonadati</taxon>
        <taxon>Pseudomonadota</taxon>
        <taxon>Gammaproteobacteria</taxon>
        <taxon>Enterobacterales</taxon>
        <taxon>Enterobacteriaceae</taxon>
        <taxon>Klebsiella/Raoultella group</taxon>
        <taxon>Klebsiella</taxon>
        <taxon>Klebsiella pneumoniae complex</taxon>
    </lineage>
</organism>
<keyword evidence="1" id="KW-1133">Transmembrane helix</keyword>
<dbReference type="AlphaFoldDB" id="A0A2X3CIN0"/>
<feature type="transmembrane region" description="Helical" evidence="1">
    <location>
        <begin position="21"/>
        <end position="43"/>
    </location>
</feature>
<protein>
    <submittedName>
        <fullName evidence="2">Uncharacterized protein</fullName>
    </submittedName>
</protein>
<name>A0A2X3CIN0_KLEPN</name>
<evidence type="ECO:0000313" key="3">
    <source>
        <dbReference type="Proteomes" id="UP000250675"/>
    </source>
</evidence>
<evidence type="ECO:0000256" key="1">
    <source>
        <dbReference type="SAM" id="Phobius"/>
    </source>
</evidence>
<proteinExistence type="predicted"/>
<accession>A0A2X3CIN0</accession>
<reference evidence="2 3" key="1">
    <citation type="submission" date="2018-06" db="EMBL/GenBank/DDBJ databases">
        <authorList>
            <consortium name="Pathogen Informatics"/>
            <person name="Doyle S."/>
        </authorList>
    </citation>
    <scope>NUCLEOTIDE SEQUENCE [LARGE SCALE GENOMIC DNA]</scope>
    <source>
        <strain evidence="2 3">NCTC9645</strain>
    </source>
</reference>
<keyword evidence="1" id="KW-0472">Membrane</keyword>
<dbReference type="Proteomes" id="UP000250675">
    <property type="component" value="Unassembled WGS sequence"/>
</dbReference>
<dbReference type="RefSeq" id="WP_155959482.1">
    <property type="nucleotide sequence ID" value="NZ_CAJZXK010000021.1"/>
</dbReference>
<gene>
    <name evidence="2" type="ORF">NCTC9645_00663</name>
</gene>